<proteinExistence type="predicted"/>
<gene>
    <name evidence="4" type="ORF">CLV45_2357</name>
</gene>
<evidence type="ECO:0000259" key="3">
    <source>
        <dbReference type="Pfam" id="PF07883"/>
    </source>
</evidence>
<dbReference type="Gene3D" id="2.60.120.10">
    <property type="entry name" value="Jelly Rolls"/>
    <property type="match status" value="1"/>
</dbReference>
<feature type="domain" description="Cupin type-2" evidence="3">
    <location>
        <begin position="75"/>
        <end position="131"/>
    </location>
</feature>
<reference evidence="4 5" key="1">
    <citation type="submission" date="2017-11" db="EMBL/GenBank/DDBJ databases">
        <title>Genomic Encyclopedia of Archaeal and Bacterial Type Strains, Phase II (KMG-II): From Individual Species to Whole Genera.</title>
        <authorList>
            <person name="Goeker M."/>
        </authorList>
    </citation>
    <scope>NUCLEOTIDE SEQUENCE [LARGE SCALE GENOMIC DNA]</scope>
    <source>
        <strain evidence="4 5">DSM 11115</strain>
    </source>
</reference>
<accession>A0A2M9BSM2</accession>
<comment type="caution">
    <text evidence="4">The sequence shown here is derived from an EMBL/GenBank/DDBJ whole genome shotgun (WGS) entry which is preliminary data.</text>
</comment>
<evidence type="ECO:0000313" key="4">
    <source>
        <dbReference type="EMBL" id="PJJ60921.1"/>
    </source>
</evidence>
<dbReference type="CDD" id="cd02233">
    <property type="entry name" value="cupin_HNL-like"/>
    <property type="match status" value="1"/>
</dbReference>
<dbReference type="OrthoDB" id="9802489at2"/>
<feature type="region of interest" description="Disordered" evidence="1">
    <location>
        <begin position="182"/>
        <end position="211"/>
    </location>
</feature>
<evidence type="ECO:0000256" key="2">
    <source>
        <dbReference type="SAM" id="SignalP"/>
    </source>
</evidence>
<feature type="compositionally biased region" description="Low complexity" evidence="1">
    <location>
        <begin position="24"/>
        <end position="37"/>
    </location>
</feature>
<sequence length="211" mass="22489">MKRIALAAATLAVGLGLANFAQPTSQSSAPPQAAPAAGSIFPKGERGPAQTFTGTVYVYPLVRDEPAFNCVSSSVTFEPGARSHWHTHPAGQILMVTAGVGYYQEKGQPIRLLRQGDVVKAQPGVDHWHGASPQQSLTHIALNVNTEKGVVSWGRAVTEQEYNSYKWRGGNNPHWAGRHFLPDENETPAPGSCYRLSPTAPADPGATLPDA</sequence>
<keyword evidence="5" id="KW-1185">Reference proteome</keyword>
<feature type="chain" id="PRO_5014909305" evidence="2">
    <location>
        <begin position="22"/>
        <end position="211"/>
    </location>
</feature>
<organism evidence="4 5">
    <name type="scientific">Hymenobacter chitinivorans DSM 11115</name>
    <dbReference type="NCBI Taxonomy" id="1121954"/>
    <lineage>
        <taxon>Bacteria</taxon>
        <taxon>Pseudomonadati</taxon>
        <taxon>Bacteroidota</taxon>
        <taxon>Cytophagia</taxon>
        <taxon>Cytophagales</taxon>
        <taxon>Hymenobacteraceae</taxon>
        <taxon>Hymenobacter</taxon>
    </lineage>
</organism>
<keyword evidence="4" id="KW-0560">Oxidoreductase</keyword>
<dbReference type="SUPFAM" id="SSF51182">
    <property type="entry name" value="RmlC-like cupins"/>
    <property type="match status" value="1"/>
</dbReference>
<dbReference type="PANTHER" id="PTHR43698:SF1">
    <property type="entry name" value="BLL4564 PROTEIN"/>
    <property type="match status" value="1"/>
</dbReference>
<protein>
    <submittedName>
        <fullName evidence="4">Quercetin dioxygenase-like cupin family protein</fullName>
    </submittedName>
</protein>
<evidence type="ECO:0000313" key="5">
    <source>
        <dbReference type="Proteomes" id="UP000228535"/>
    </source>
</evidence>
<feature type="region of interest" description="Disordered" evidence="1">
    <location>
        <begin position="24"/>
        <end position="45"/>
    </location>
</feature>
<dbReference type="AlphaFoldDB" id="A0A2M9BSM2"/>
<name>A0A2M9BSM2_9BACT</name>
<dbReference type="RefSeq" id="WP_100336545.1">
    <property type="nucleotide sequence ID" value="NZ_PGFA01000001.1"/>
</dbReference>
<dbReference type="Pfam" id="PF07883">
    <property type="entry name" value="Cupin_2"/>
    <property type="match status" value="1"/>
</dbReference>
<dbReference type="EMBL" id="PGFA01000001">
    <property type="protein sequence ID" value="PJJ60921.1"/>
    <property type="molecule type" value="Genomic_DNA"/>
</dbReference>
<keyword evidence="4" id="KW-0223">Dioxygenase</keyword>
<keyword evidence="2" id="KW-0732">Signal</keyword>
<dbReference type="PANTHER" id="PTHR43698">
    <property type="entry name" value="RIBD C-TERMINAL DOMAIN CONTAINING PROTEIN"/>
    <property type="match status" value="1"/>
</dbReference>
<evidence type="ECO:0000256" key="1">
    <source>
        <dbReference type="SAM" id="MobiDB-lite"/>
    </source>
</evidence>
<dbReference type="InterPro" id="IPR011051">
    <property type="entry name" value="RmlC_Cupin_sf"/>
</dbReference>
<dbReference type="InterPro" id="IPR013096">
    <property type="entry name" value="Cupin_2"/>
</dbReference>
<dbReference type="InterPro" id="IPR047263">
    <property type="entry name" value="HNL-like_cupin"/>
</dbReference>
<dbReference type="GO" id="GO:0051213">
    <property type="term" value="F:dioxygenase activity"/>
    <property type="evidence" value="ECO:0007669"/>
    <property type="project" value="UniProtKB-KW"/>
</dbReference>
<dbReference type="Proteomes" id="UP000228535">
    <property type="component" value="Unassembled WGS sequence"/>
</dbReference>
<feature type="signal peptide" evidence="2">
    <location>
        <begin position="1"/>
        <end position="21"/>
    </location>
</feature>
<dbReference type="InterPro" id="IPR014710">
    <property type="entry name" value="RmlC-like_jellyroll"/>
</dbReference>